<sequence>MNKNIKRIIALTLTINGFSTVSSMTLGKNFDIMTKPVYAASYSPSTGELRTLKIKSLDGDTLDLRESYNGDTVKLSEDKEYYTKLTDDSDGIKIDADVKGGDYIVKIFTSDNADATAYKPGDEILLGKGNSTIYIRTYESLSAYRDAKDKKKDVRICEEEYTINLKKTTESSYEDSDQDSIYLSSLNLNKGDISFIKQKTAYDVKVDSSIDEIKITAKPENEDDRVRIDGDLVDDSDNYRKTISLDKGKNEIKIKITDNKDNQRTYTLNITRGDVSDNEDDIYLDDLTISEGDLDFSEDDNTYEVNLNEDVSKITVTAPPEDEEYLVTINGDEVKSNDDYEKKVSLTKGENIIKIVVEDEVNDKKRTYTLTVNRGKAENNQGNQNTDTDTTGKKSQWVQTSEGWKYYDENGSILKNSWLFDKEQKVYCYLDKNGLRLSGWFKDNEKWYLMDNKGAMLTGWQYTDGKWYMLGTDGAMKTGWYKEEVTNQSSANTSTETNANPQNTTKIEEAYYLNADGSMKTGWLSDNSKWYFFNANGTMQKGWLIDYNSKYYLDEDGTMATGTKTIGEKTYKFNNNGALII</sequence>
<feature type="domain" description="Cadherin-like beta-sandwich-like" evidence="4">
    <location>
        <begin position="284"/>
        <end position="374"/>
    </location>
</feature>
<evidence type="ECO:0000256" key="1">
    <source>
        <dbReference type="ARBA" id="ARBA00022737"/>
    </source>
</evidence>
<reference evidence="5 6" key="1">
    <citation type="submission" date="2017-03" db="EMBL/GenBank/DDBJ databases">
        <title>Genome sequence of Clostridium chromiireducens DSM 23318.</title>
        <authorList>
            <person name="Poehlein A."/>
            <person name="Daniel R."/>
        </authorList>
    </citation>
    <scope>NUCLEOTIDE SEQUENCE [LARGE SCALE GENOMIC DNA]</scope>
    <source>
        <strain evidence="5 6">DSM 23318</strain>
    </source>
</reference>
<evidence type="ECO:0000256" key="3">
    <source>
        <dbReference type="SAM" id="MobiDB-lite"/>
    </source>
</evidence>
<dbReference type="Pfam" id="PF12733">
    <property type="entry name" value="Cadherin-like"/>
    <property type="match status" value="2"/>
</dbReference>
<evidence type="ECO:0000313" key="5">
    <source>
        <dbReference type="EMBL" id="OPJ59553.1"/>
    </source>
</evidence>
<comment type="caution">
    <text evidence="5">The sequence shown here is derived from an EMBL/GenBank/DDBJ whole genome shotgun (WGS) entry which is preliminary data.</text>
</comment>
<feature type="compositionally biased region" description="Low complexity" evidence="3">
    <location>
        <begin position="379"/>
        <end position="389"/>
    </location>
</feature>
<dbReference type="RefSeq" id="WP_079441028.1">
    <property type="nucleotide sequence ID" value="NZ_MZGT01000050.1"/>
</dbReference>
<dbReference type="STRING" id="225345.CLCHR_34360"/>
<dbReference type="InterPro" id="IPR018337">
    <property type="entry name" value="Cell_wall/Cho-bd_repeat"/>
</dbReference>
<dbReference type="Gene3D" id="2.10.270.10">
    <property type="entry name" value="Cholin Binding"/>
    <property type="match status" value="2"/>
</dbReference>
<gene>
    <name evidence="5" type="primary">toxA_4</name>
    <name evidence="5" type="ORF">CLCHR_34360</name>
</gene>
<accession>A0A1V4IHX1</accession>
<feature type="region of interest" description="Disordered" evidence="3">
    <location>
        <begin position="374"/>
        <end position="395"/>
    </location>
</feature>
<keyword evidence="6" id="KW-1185">Reference proteome</keyword>
<proteinExistence type="predicted"/>
<feature type="repeat" description="Cell wall-binding" evidence="2">
    <location>
        <begin position="520"/>
        <end position="539"/>
    </location>
</feature>
<dbReference type="Proteomes" id="UP000191056">
    <property type="component" value="Unassembled WGS sequence"/>
</dbReference>
<dbReference type="Pfam" id="PF19127">
    <property type="entry name" value="Choline_bind_3"/>
    <property type="match status" value="1"/>
</dbReference>
<organism evidence="5 6">
    <name type="scientific">Clostridium chromiireducens</name>
    <dbReference type="NCBI Taxonomy" id="225345"/>
    <lineage>
        <taxon>Bacteria</taxon>
        <taxon>Bacillati</taxon>
        <taxon>Bacillota</taxon>
        <taxon>Clostridia</taxon>
        <taxon>Eubacteriales</taxon>
        <taxon>Clostridiaceae</taxon>
        <taxon>Clostridium</taxon>
    </lineage>
</organism>
<evidence type="ECO:0000256" key="2">
    <source>
        <dbReference type="PROSITE-ProRule" id="PRU00591"/>
    </source>
</evidence>
<evidence type="ECO:0000259" key="4">
    <source>
        <dbReference type="Pfam" id="PF12733"/>
    </source>
</evidence>
<dbReference type="EMBL" id="MZGT01000050">
    <property type="protein sequence ID" value="OPJ59553.1"/>
    <property type="molecule type" value="Genomic_DNA"/>
</dbReference>
<dbReference type="OrthoDB" id="1879046at2"/>
<dbReference type="InterPro" id="IPR025883">
    <property type="entry name" value="Cadherin-like_domain"/>
</dbReference>
<dbReference type="PROSITE" id="PS51170">
    <property type="entry name" value="CW"/>
    <property type="match status" value="3"/>
</dbReference>
<feature type="repeat" description="Cell wall-binding" evidence="2">
    <location>
        <begin position="457"/>
        <end position="476"/>
    </location>
</feature>
<keyword evidence="1" id="KW-0677">Repeat</keyword>
<feature type="repeat" description="Cell wall-binding" evidence="2">
    <location>
        <begin position="540"/>
        <end position="559"/>
    </location>
</feature>
<dbReference type="AlphaFoldDB" id="A0A1V4IHX1"/>
<name>A0A1V4IHX1_9CLOT</name>
<feature type="domain" description="Cadherin-like beta-sandwich-like" evidence="4">
    <location>
        <begin position="183"/>
        <end position="272"/>
    </location>
</feature>
<dbReference type="Pfam" id="PF01473">
    <property type="entry name" value="Choline_bind_1"/>
    <property type="match status" value="2"/>
</dbReference>
<evidence type="ECO:0000313" key="6">
    <source>
        <dbReference type="Proteomes" id="UP000191056"/>
    </source>
</evidence>
<dbReference type="SUPFAM" id="SSF69360">
    <property type="entry name" value="Cell wall binding repeat"/>
    <property type="match status" value="1"/>
</dbReference>
<protein>
    <submittedName>
        <fullName evidence="5">Toxin A</fullName>
    </submittedName>
</protein>